<protein>
    <submittedName>
        <fullName evidence="3">Barstar family protein</fullName>
    </submittedName>
</protein>
<evidence type="ECO:0000313" key="4">
    <source>
        <dbReference type="Proteomes" id="UP001139238"/>
    </source>
</evidence>
<dbReference type="RefSeq" id="WP_204155144.1">
    <property type="nucleotide sequence ID" value="NZ_JACSYB010000001.1"/>
</dbReference>
<keyword evidence="4" id="KW-1185">Reference proteome</keyword>
<comment type="caution">
    <text evidence="3">The sequence shown here is derived from an EMBL/GenBank/DDBJ whole genome shotgun (WGS) entry which is preliminary data.</text>
</comment>
<gene>
    <name evidence="3" type="ORF">H9W84_00835</name>
</gene>
<evidence type="ECO:0000256" key="1">
    <source>
        <dbReference type="ARBA" id="ARBA00006845"/>
    </source>
</evidence>
<accession>A0A9X1UQ93</accession>
<dbReference type="Gene3D" id="3.30.370.10">
    <property type="entry name" value="Barstar-like"/>
    <property type="match status" value="1"/>
</dbReference>
<reference evidence="3" key="1">
    <citation type="submission" date="2021-08" db="EMBL/GenBank/DDBJ databases">
        <title>Complete genome sequence of Moraxella sp strain PS-22.</title>
        <authorList>
            <person name="Das S.K."/>
        </authorList>
    </citation>
    <scope>NUCLEOTIDE SEQUENCE</scope>
    <source>
        <strain evidence="3">PS-22</strain>
    </source>
</reference>
<dbReference type="InterPro" id="IPR035905">
    <property type="entry name" value="Barstar-like_sf"/>
</dbReference>
<comment type="similarity">
    <text evidence="1">Belongs to the barstar family.</text>
</comment>
<organism evidence="3 4">
    <name type="scientific">Moraxella tetraodonis</name>
    <dbReference type="NCBI Taxonomy" id="2767221"/>
    <lineage>
        <taxon>Bacteria</taxon>
        <taxon>Pseudomonadati</taxon>
        <taxon>Pseudomonadota</taxon>
        <taxon>Gammaproteobacteria</taxon>
        <taxon>Moraxellales</taxon>
        <taxon>Moraxellaceae</taxon>
        <taxon>Moraxella</taxon>
    </lineage>
</organism>
<dbReference type="EMBL" id="JACSYB010000001">
    <property type="protein sequence ID" value="MCG8146684.1"/>
    <property type="molecule type" value="Genomic_DNA"/>
</dbReference>
<name>A0A9X1UQ93_9GAMM</name>
<proteinExistence type="inferred from homology"/>
<sequence>MEIEIRGNEIFSDKDFHNQLAKALNVEQYYGKNLDALWDLLSFNIERPLIIIWQNSDISKHNIGEDFEKITDVLQRVKDHDEKLDWQQKFDFILQ</sequence>
<dbReference type="Pfam" id="PF01337">
    <property type="entry name" value="Barstar"/>
    <property type="match status" value="1"/>
</dbReference>
<evidence type="ECO:0000259" key="2">
    <source>
        <dbReference type="Pfam" id="PF01337"/>
    </source>
</evidence>
<evidence type="ECO:0000313" key="3">
    <source>
        <dbReference type="EMBL" id="MCG8146684.1"/>
    </source>
</evidence>
<dbReference type="InterPro" id="IPR000468">
    <property type="entry name" value="Barstar"/>
</dbReference>
<feature type="domain" description="Barstar (barnase inhibitor)" evidence="2">
    <location>
        <begin position="3"/>
        <end position="82"/>
    </location>
</feature>
<dbReference type="Proteomes" id="UP001139238">
    <property type="component" value="Unassembled WGS sequence"/>
</dbReference>
<dbReference type="SUPFAM" id="SSF52038">
    <property type="entry name" value="Barstar-related"/>
    <property type="match status" value="1"/>
</dbReference>
<dbReference type="AlphaFoldDB" id="A0A9X1UQ93"/>